<dbReference type="STRING" id="307972.A0A2G8JSC3"/>
<dbReference type="Gene3D" id="1.20.1250.20">
    <property type="entry name" value="MFS general substrate transporter like domains"/>
    <property type="match status" value="1"/>
</dbReference>
<evidence type="ECO:0000256" key="5">
    <source>
        <dbReference type="ARBA" id="ARBA00023136"/>
    </source>
</evidence>
<proteinExistence type="predicted"/>
<dbReference type="InterPro" id="IPR036259">
    <property type="entry name" value="MFS_trans_sf"/>
</dbReference>
<sequence length="222" mass="24026">MPKEYGSNKKTSSSPGSLRELIRIRDVYPICLFVFVVAFCDGFLQPILALKAYEPPLASYFYYRESCTQSFASMCGWIADSNGSYLNKPMALTGVFIISISFLVMGPSPIFSLTSESMQTTVLAVGLSLMGVGLAMAYVPTYPELIGAAFDNGMVNDLKTQGVAAGLSMALFSLGSFIGPIAGSSAYQLLGFAYSTSLASILCLFFGFIISIFYIWRTFSKT</sequence>
<feature type="transmembrane region" description="Helical" evidence="6">
    <location>
        <begin position="162"/>
        <end position="182"/>
    </location>
</feature>
<feature type="transmembrane region" description="Helical" evidence="6">
    <location>
        <begin position="27"/>
        <end position="48"/>
    </location>
</feature>
<keyword evidence="8" id="KW-1185">Reference proteome</keyword>
<comment type="caution">
    <text evidence="7">The sequence shown here is derived from an EMBL/GenBank/DDBJ whole genome shotgun (WGS) entry which is preliminary data.</text>
</comment>
<evidence type="ECO:0000256" key="1">
    <source>
        <dbReference type="ARBA" id="ARBA00004141"/>
    </source>
</evidence>
<name>A0A2G8JSC3_STIJA</name>
<keyword evidence="4 6" id="KW-1133">Transmembrane helix</keyword>
<dbReference type="EMBL" id="MRZV01001329">
    <property type="protein sequence ID" value="PIK38674.1"/>
    <property type="molecule type" value="Genomic_DNA"/>
</dbReference>
<dbReference type="OrthoDB" id="446368at2759"/>
<keyword evidence="5 6" id="KW-0472">Membrane</keyword>
<dbReference type="PANTHER" id="PTHR23506">
    <property type="entry name" value="GH10249P"/>
    <property type="match status" value="1"/>
</dbReference>
<evidence type="ECO:0000256" key="2">
    <source>
        <dbReference type="ARBA" id="ARBA00022448"/>
    </source>
</evidence>
<keyword evidence="3 6" id="KW-0812">Transmembrane</keyword>
<gene>
    <name evidence="7" type="ORF">BSL78_24496</name>
</gene>
<dbReference type="SUPFAM" id="SSF103473">
    <property type="entry name" value="MFS general substrate transporter"/>
    <property type="match status" value="1"/>
</dbReference>
<protein>
    <submittedName>
        <fullName evidence="7">Putative MFS-type transporter SLC18B1-like isoform X1</fullName>
    </submittedName>
</protein>
<feature type="transmembrane region" description="Helical" evidence="6">
    <location>
        <begin position="122"/>
        <end position="142"/>
    </location>
</feature>
<feature type="transmembrane region" description="Helical" evidence="6">
    <location>
        <begin position="189"/>
        <end position="216"/>
    </location>
</feature>
<reference evidence="7 8" key="1">
    <citation type="journal article" date="2017" name="PLoS Biol.">
        <title>The sea cucumber genome provides insights into morphological evolution and visceral regeneration.</title>
        <authorList>
            <person name="Zhang X."/>
            <person name="Sun L."/>
            <person name="Yuan J."/>
            <person name="Sun Y."/>
            <person name="Gao Y."/>
            <person name="Zhang L."/>
            <person name="Li S."/>
            <person name="Dai H."/>
            <person name="Hamel J.F."/>
            <person name="Liu C."/>
            <person name="Yu Y."/>
            <person name="Liu S."/>
            <person name="Lin W."/>
            <person name="Guo K."/>
            <person name="Jin S."/>
            <person name="Xu P."/>
            <person name="Storey K.B."/>
            <person name="Huan P."/>
            <person name="Zhang T."/>
            <person name="Zhou Y."/>
            <person name="Zhang J."/>
            <person name="Lin C."/>
            <person name="Li X."/>
            <person name="Xing L."/>
            <person name="Huo D."/>
            <person name="Sun M."/>
            <person name="Wang L."/>
            <person name="Mercier A."/>
            <person name="Li F."/>
            <person name="Yang H."/>
            <person name="Xiang J."/>
        </authorList>
    </citation>
    <scope>NUCLEOTIDE SEQUENCE [LARGE SCALE GENOMIC DNA]</scope>
    <source>
        <strain evidence="7">Shaxun</strain>
        <tissue evidence="7">Muscle</tissue>
    </source>
</reference>
<comment type="subcellular location">
    <subcellularLocation>
        <location evidence="1">Membrane</location>
        <topology evidence="1">Multi-pass membrane protein</topology>
    </subcellularLocation>
</comment>
<evidence type="ECO:0000256" key="4">
    <source>
        <dbReference type="ARBA" id="ARBA00022989"/>
    </source>
</evidence>
<feature type="transmembrane region" description="Helical" evidence="6">
    <location>
        <begin position="90"/>
        <end position="110"/>
    </location>
</feature>
<dbReference type="InterPro" id="IPR050930">
    <property type="entry name" value="MFS_Vesicular_Transporter"/>
</dbReference>
<evidence type="ECO:0000313" key="7">
    <source>
        <dbReference type="EMBL" id="PIK38674.1"/>
    </source>
</evidence>
<dbReference type="GO" id="GO:0022857">
    <property type="term" value="F:transmembrane transporter activity"/>
    <property type="evidence" value="ECO:0007669"/>
    <property type="project" value="TreeGrafter"/>
</dbReference>
<dbReference type="GO" id="GO:0016020">
    <property type="term" value="C:membrane"/>
    <property type="evidence" value="ECO:0007669"/>
    <property type="project" value="UniProtKB-SubCell"/>
</dbReference>
<keyword evidence="2" id="KW-0813">Transport</keyword>
<organism evidence="7 8">
    <name type="scientific">Stichopus japonicus</name>
    <name type="common">Sea cucumber</name>
    <dbReference type="NCBI Taxonomy" id="307972"/>
    <lineage>
        <taxon>Eukaryota</taxon>
        <taxon>Metazoa</taxon>
        <taxon>Echinodermata</taxon>
        <taxon>Eleutherozoa</taxon>
        <taxon>Echinozoa</taxon>
        <taxon>Holothuroidea</taxon>
        <taxon>Aspidochirotacea</taxon>
        <taxon>Aspidochirotida</taxon>
        <taxon>Stichopodidae</taxon>
        <taxon>Apostichopus</taxon>
    </lineage>
</organism>
<dbReference type="Proteomes" id="UP000230750">
    <property type="component" value="Unassembled WGS sequence"/>
</dbReference>
<dbReference type="PANTHER" id="PTHR23506:SF26">
    <property type="entry name" value="MFS-TYPE TRANSPORTER SLC18B1"/>
    <property type="match status" value="1"/>
</dbReference>
<evidence type="ECO:0000256" key="6">
    <source>
        <dbReference type="SAM" id="Phobius"/>
    </source>
</evidence>
<dbReference type="AlphaFoldDB" id="A0A2G8JSC3"/>
<accession>A0A2G8JSC3</accession>
<evidence type="ECO:0000256" key="3">
    <source>
        <dbReference type="ARBA" id="ARBA00022692"/>
    </source>
</evidence>
<evidence type="ECO:0000313" key="8">
    <source>
        <dbReference type="Proteomes" id="UP000230750"/>
    </source>
</evidence>